<sequence>MPSSFFGSWSLRATVPFLLDVNSAFGFLFLLAPRVPLFGESEVGPFGLASRSLRSLPGSGHCVLVESGTCWPFESFSRRY</sequence>
<evidence type="ECO:0000313" key="2">
    <source>
        <dbReference type="Proteomes" id="UP000823749"/>
    </source>
</evidence>
<dbReference type="Proteomes" id="UP000823749">
    <property type="component" value="Chromosome 1"/>
</dbReference>
<comment type="caution">
    <text evidence="1">The sequence shown here is derived from an EMBL/GenBank/DDBJ whole genome shotgun (WGS) entry which is preliminary data.</text>
</comment>
<proteinExistence type="predicted"/>
<evidence type="ECO:0008006" key="3">
    <source>
        <dbReference type="Google" id="ProtNLM"/>
    </source>
</evidence>
<name>A0AAV6LQS5_9ERIC</name>
<organism evidence="1 2">
    <name type="scientific">Rhododendron griersonianum</name>
    <dbReference type="NCBI Taxonomy" id="479676"/>
    <lineage>
        <taxon>Eukaryota</taxon>
        <taxon>Viridiplantae</taxon>
        <taxon>Streptophyta</taxon>
        <taxon>Embryophyta</taxon>
        <taxon>Tracheophyta</taxon>
        <taxon>Spermatophyta</taxon>
        <taxon>Magnoliopsida</taxon>
        <taxon>eudicotyledons</taxon>
        <taxon>Gunneridae</taxon>
        <taxon>Pentapetalae</taxon>
        <taxon>asterids</taxon>
        <taxon>Ericales</taxon>
        <taxon>Ericaceae</taxon>
        <taxon>Ericoideae</taxon>
        <taxon>Rhodoreae</taxon>
        <taxon>Rhododendron</taxon>
    </lineage>
</organism>
<reference evidence="1" key="1">
    <citation type="submission" date="2020-08" db="EMBL/GenBank/DDBJ databases">
        <title>Plant Genome Project.</title>
        <authorList>
            <person name="Zhang R.-G."/>
        </authorList>
    </citation>
    <scope>NUCLEOTIDE SEQUENCE</scope>
    <source>
        <strain evidence="1">WSP0</strain>
        <tissue evidence="1">Leaf</tissue>
    </source>
</reference>
<dbReference type="EMBL" id="JACTNZ010000001">
    <property type="protein sequence ID" value="KAG5566598.1"/>
    <property type="molecule type" value="Genomic_DNA"/>
</dbReference>
<evidence type="ECO:0000313" key="1">
    <source>
        <dbReference type="EMBL" id="KAG5566598.1"/>
    </source>
</evidence>
<gene>
    <name evidence="1" type="ORF">RHGRI_002228</name>
</gene>
<accession>A0AAV6LQS5</accession>
<protein>
    <recommendedName>
        <fullName evidence="3">Secreted protein</fullName>
    </recommendedName>
</protein>
<dbReference type="AlphaFoldDB" id="A0AAV6LQS5"/>
<keyword evidence="2" id="KW-1185">Reference proteome</keyword>